<feature type="compositionally biased region" description="Gly residues" evidence="1">
    <location>
        <begin position="71"/>
        <end position="87"/>
    </location>
</feature>
<protein>
    <submittedName>
        <fullName evidence="2">Uncharacterized protein</fullName>
    </submittedName>
</protein>
<evidence type="ECO:0000313" key="2">
    <source>
        <dbReference type="EMBL" id="GJT19378.1"/>
    </source>
</evidence>
<dbReference type="EMBL" id="BQNB010013712">
    <property type="protein sequence ID" value="GJT19378.1"/>
    <property type="molecule type" value="Genomic_DNA"/>
</dbReference>
<reference evidence="2" key="1">
    <citation type="journal article" date="2022" name="Int. J. Mol. Sci.">
        <title>Draft Genome of Tanacetum Coccineum: Genomic Comparison of Closely Related Tanacetum-Family Plants.</title>
        <authorList>
            <person name="Yamashiro T."/>
            <person name="Shiraishi A."/>
            <person name="Nakayama K."/>
            <person name="Satake H."/>
        </authorList>
    </citation>
    <scope>NUCLEOTIDE SEQUENCE</scope>
</reference>
<feature type="compositionally biased region" description="Basic and acidic residues" evidence="1">
    <location>
        <begin position="44"/>
        <end position="55"/>
    </location>
</feature>
<feature type="region of interest" description="Disordered" evidence="1">
    <location>
        <begin position="44"/>
        <end position="99"/>
    </location>
</feature>
<sequence>MHPMVVRLRWRWQNKDDDDEGIGYSIAHHGGWCGGGGVEWARGGEWHRGSDRSGDEEQIWFRSENSPEKFPGGGGGGRWPESGGSGGSSPEIEGERGGDVVEMTTREMVRKVACGCHGDEGGDEVVMVVRGVGDDGDGGGFGCWWGGGEGVAAG</sequence>
<reference evidence="2" key="2">
    <citation type="submission" date="2022-01" db="EMBL/GenBank/DDBJ databases">
        <authorList>
            <person name="Yamashiro T."/>
            <person name="Shiraishi A."/>
            <person name="Satake H."/>
            <person name="Nakayama K."/>
        </authorList>
    </citation>
    <scope>NUCLEOTIDE SEQUENCE</scope>
</reference>
<organism evidence="2 3">
    <name type="scientific">Tanacetum coccineum</name>
    <dbReference type="NCBI Taxonomy" id="301880"/>
    <lineage>
        <taxon>Eukaryota</taxon>
        <taxon>Viridiplantae</taxon>
        <taxon>Streptophyta</taxon>
        <taxon>Embryophyta</taxon>
        <taxon>Tracheophyta</taxon>
        <taxon>Spermatophyta</taxon>
        <taxon>Magnoliopsida</taxon>
        <taxon>eudicotyledons</taxon>
        <taxon>Gunneridae</taxon>
        <taxon>Pentapetalae</taxon>
        <taxon>asterids</taxon>
        <taxon>campanulids</taxon>
        <taxon>Asterales</taxon>
        <taxon>Asteraceae</taxon>
        <taxon>Asteroideae</taxon>
        <taxon>Anthemideae</taxon>
        <taxon>Anthemidinae</taxon>
        <taxon>Tanacetum</taxon>
    </lineage>
</organism>
<gene>
    <name evidence="2" type="ORF">Tco_0878084</name>
</gene>
<evidence type="ECO:0000313" key="3">
    <source>
        <dbReference type="Proteomes" id="UP001151760"/>
    </source>
</evidence>
<dbReference type="Proteomes" id="UP001151760">
    <property type="component" value="Unassembled WGS sequence"/>
</dbReference>
<proteinExistence type="predicted"/>
<evidence type="ECO:0000256" key="1">
    <source>
        <dbReference type="SAM" id="MobiDB-lite"/>
    </source>
</evidence>
<keyword evidence="3" id="KW-1185">Reference proteome</keyword>
<comment type="caution">
    <text evidence="2">The sequence shown here is derived from an EMBL/GenBank/DDBJ whole genome shotgun (WGS) entry which is preliminary data.</text>
</comment>
<name>A0ABQ5C045_9ASTR</name>
<accession>A0ABQ5C045</accession>